<reference evidence="1" key="1">
    <citation type="submission" date="2021-01" db="EMBL/GenBank/DDBJ databases">
        <title>YIM 132084 draft genome.</title>
        <authorList>
            <person name="An D."/>
        </authorList>
    </citation>
    <scope>NUCLEOTIDE SEQUENCE</scope>
    <source>
        <strain evidence="1">YIM 132084</strain>
    </source>
</reference>
<dbReference type="Proteomes" id="UP000663792">
    <property type="component" value="Unassembled WGS sequence"/>
</dbReference>
<accession>A0A938YJ29</accession>
<evidence type="ECO:0000313" key="1">
    <source>
        <dbReference type="EMBL" id="MBM9468710.1"/>
    </source>
</evidence>
<sequence length="193" mass="21344">MSTEPEPLTVADVAAWRAWLNRHEDDSDGVWLTLAKKGVTVPTSLTYAQALPEALCSGWIDGQAKRLDDQTYRQRFTPRRKRSLWSQRNVGFVAGLIEQGRMRPRGHTEIERAKADGRWDRAYAGPASAQVPEDLIAALAARPDAGERFEALSGQDRYLLLHQLMTATTPAVRAARLQRIVAGLAHGRPPAAP</sequence>
<organism evidence="1 2">
    <name type="scientific">Nakamurella leprariae</name>
    <dbReference type="NCBI Taxonomy" id="2803911"/>
    <lineage>
        <taxon>Bacteria</taxon>
        <taxon>Bacillati</taxon>
        <taxon>Actinomycetota</taxon>
        <taxon>Actinomycetes</taxon>
        <taxon>Nakamurellales</taxon>
        <taxon>Nakamurellaceae</taxon>
        <taxon>Nakamurella</taxon>
    </lineage>
</organism>
<evidence type="ECO:0000313" key="2">
    <source>
        <dbReference type="Proteomes" id="UP000663792"/>
    </source>
</evidence>
<dbReference type="Pfam" id="PF13376">
    <property type="entry name" value="OmdA"/>
    <property type="match status" value="1"/>
</dbReference>
<dbReference type="EMBL" id="JAERWK010000020">
    <property type="protein sequence ID" value="MBM9468710.1"/>
    <property type="molecule type" value="Genomic_DNA"/>
</dbReference>
<protein>
    <submittedName>
        <fullName evidence="1">YdeI/OmpD-associated family protein</fullName>
    </submittedName>
</protein>
<gene>
    <name evidence="1" type="ORF">JL106_15615</name>
</gene>
<proteinExistence type="predicted"/>
<dbReference type="AlphaFoldDB" id="A0A938YJ29"/>
<name>A0A938YJ29_9ACTN</name>
<comment type="caution">
    <text evidence="1">The sequence shown here is derived from an EMBL/GenBank/DDBJ whole genome shotgun (WGS) entry which is preliminary data.</text>
</comment>
<keyword evidence="2" id="KW-1185">Reference proteome</keyword>
<dbReference type="RefSeq" id="WP_205261654.1">
    <property type="nucleotide sequence ID" value="NZ_JAERWK010000020.1"/>
</dbReference>